<dbReference type="Pfam" id="PF00126">
    <property type="entry name" value="HTH_1"/>
    <property type="match status" value="1"/>
</dbReference>
<dbReference type="Gene3D" id="1.10.10.10">
    <property type="entry name" value="Winged helix-like DNA-binding domain superfamily/Winged helix DNA-binding domain"/>
    <property type="match status" value="1"/>
</dbReference>
<dbReference type="InterPro" id="IPR036388">
    <property type="entry name" value="WH-like_DNA-bd_sf"/>
</dbReference>
<dbReference type="SUPFAM" id="SSF53850">
    <property type="entry name" value="Periplasmic binding protein-like II"/>
    <property type="match status" value="1"/>
</dbReference>
<dbReference type="Proteomes" id="UP001597048">
    <property type="component" value="Unassembled WGS sequence"/>
</dbReference>
<reference evidence="7" key="1">
    <citation type="journal article" date="2019" name="Int. J. Syst. Evol. Microbiol.">
        <title>The Global Catalogue of Microorganisms (GCM) 10K type strain sequencing project: providing services to taxonomists for standard genome sequencing and annotation.</title>
        <authorList>
            <consortium name="The Broad Institute Genomics Platform"/>
            <consortium name="The Broad Institute Genome Sequencing Center for Infectious Disease"/>
            <person name="Wu L."/>
            <person name="Ma J."/>
        </authorList>
    </citation>
    <scope>NUCLEOTIDE SEQUENCE [LARGE SCALE GENOMIC DNA]</scope>
    <source>
        <strain evidence="7">CCUG 60525</strain>
    </source>
</reference>
<evidence type="ECO:0000256" key="2">
    <source>
        <dbReference type="ARBA" id="ARBA00023015"/>
    </source>
</evidence>
<evidence type="ECO:0000259" key="5">
    <source>
        <dbReference type="PROSITE" id="PS50931"/>
    </source>
</evidence>
<dbReference type="InterPro" id="IPR005119">
    <property type="entry name" value="LysR_subst-bd"/>
</dbReference>
<dbReference type="SUPFAM" id="SSF46785">
    <property type="entry name" value="Winged helix' DNA-binding domain"/>
    <property type="match status" value="1"/>
</dbReference>
<sequence>MQLRHIELFQAILQTGSLTAAAQLLHISQPAVSKSLQHAERQLGFALFHRVRGKLQPTAEALTLQAPAELLSADLQRFKRLANSLRGAHATRLRLMCTPTLAQSLLPQALGQWRQHYSHIECELATHHTREMVQALLLQEADMGLTLQRVEHPGLQTEALAHSRMMAIAPAGYWPKAECDAPLRLQSLAGLSLIGLDGRDGLGALLHSHLQELDPAVSMLTRVQTYQLARDMVAAGQGLALVDPFTALMGPVGEIQVRPLDPTLAVTLYVLRRAGETPIAAQQHLLEQIQNTAERLLMKSCP</sequence>
<keyword evidence="4" id="KW-0804">Transcription</keyword>
<keyword evidence="7" id="KW-1185">Reference proteome</keyword>
<keyword evidence="3" id="KW-0238">DNA-binding</keyword>
<dbReference type="PANTHER" id="PTHR30427">
    <property type="entry name" value="TRANSCRIPTIONAL ACTIVATOR PROTEIN LYSR"/>
    <property type="match status" value="1"/>
</dbReference>
<dbReference type="PRINTS" id="PR00039">
    <property type="entry name" value="HTHLYSR"/>
</dbReference>
<evidence type="ECO:0000256" key="1">
    <source>
        <dbReference type="ARBA" id="ARBA00009437"/>
    </source>
</evidence>
<dbReference type="RefSeq" id="WP_379558311.1">
    <property type="nucleotide sequence ID" value="NZ_JBHTJS010000035.1"/>
</dbReference>
<feature type="domain" description="HTH lysR-type" evidence="5">
    <location>
        <begin position="1"/>
        <end position="58"/>
    </location>
</feature>
<dbReference type="Gene3D" id="3.40.190.290">
    <property type="match status" value="1"/>
</dbReference>
<dbReference type="PROSITE" id="PS50931">
    <property type="entry name" value="HTH_LYSR"/>
    <property type="match status" value="1"/>
</dbReference>
<dbReference type="EMBL" id="JBHTJS010000035">
    <property type="protein sequence ID" value="MFD1008331.1"/>
    <property type="molecule type" value="Genomic_DNA"/>
</dbReference>
<evidence type="ECO:0000313" key="7">
    <source>
        <dbReference type="Proteomes" id="UP001597048"/>
    </source>
</evidence>
<dbReference type="Pfam" id="PF03466">
    <property type="entry name" value="LysR_substrate"/>
    <property type="match status" value="1"/>
</dbReference>
<accession>A0ABW3KJS9</accession>
<name>A0ABW3KJS9_9GAMM</name>
<protein>
    <submittedName>
        <fullName evidence="6">LysR family transcriptional regulator</fullName>
    </submittedName>
</protein>
<dbReference type="InterPro" id="IPR000847">
    <property type="entry name" value="LysR_HTH_N"/>
</dbReference>
<evidence type="ECO:0000313" key="6">
    <source>
        <dbReference type="EMBL" id="MFD1008331.1"/>
    </source>
</evidence>
<dbReference type="InterPro" id="IPR036390">
    <property type="entry name" value="WH_DNA-bd_sf"/>
</dbReference>
<comment type="caution">
    <text evidence="6">The sequence shown here is derived from an EMBL/GenBank/DDBJ whole genome shotgun (WGS) entry which is preliminary data.</text>
</comment>
<comment type="similarity">
    <text evidence="1">Belongs to the LysR transcriptional regulatory family.</text>
</comment>
<organism evidence="6 7">
    <name type="scientific">Oceanisphaera ostreae</name>
    <dbReference type="NCBI Taxonomy" id="914151"/>
    <lineage>
        <taxon>Bacteria</taxon>
        <taxon>Pseudomonadati</taxon>
        <taxon>Pseudomonadota</taxon>
        <taxon>Gammaproteobacteria</taxon>
        <taxon>Aeromonadales</taxon>
        <taxon>Aeromonadaceae</taxon>
        <taxon>Oceanisphaera</taxon>
    </lineage>
</organism>
<dbReference type="PANTHER" id="PTHR30427:SF1">
    <property type="entry name" value="TRANSCRIPTIONAL ACTIVATOR PROTEIN LYSR"/>
    <property type="match status" value="1"/>
</dbReference>
<evidence type="ECO:0000256" key="4">
    <source>
        <dbReference type="ARBA" id="ARBA00023163"/>
    </source>
</evidence>
<proteinExistence type="inferred from homology"/>
<keyword evidence="2" id="KW-0805">Transcription regulation</keyword>
<gene>
    <name evidence="6" type="ORF">ACFQ1C_09215</name>
</gene>
<evidence type="ECO:0000256" key="3">
    <source>
        <dbReference type="ARBA" id="ARBA00023125"/>
    </source>
</evidence>